<protein>
    <submittedName>
        <fullName evidence="1">YgiT-type zinc finger domain-containing protein</fullName>
    </submittedName>
</protein>
<name>A0A4R2JMD9_9THEO</name>
<accession>A0A4R2JMD9</accession>
<gene>
    <name evidence="1" type="ORF">EV203_12828</name>
</gene>
<proteinExistence type="predicted"/>
<evidence type="ECO:0000313" key="2">
    <source>
        <dbReference type="Proteomes" id="UP000294886"/>
    </source>
</evidence>
<sequence>MINKAYCPVCEQEVKFKIKKGLIKEYKGVQVNVEENIPYCSKCGTELFVLEIENNNLKRLYKRYEELTGLVIMKDTIKSKLER</sequence>
<dbReference type="Proteomes" id="UP000294886">
    <property type="component" value="Unassembled WGS sequence"/>
</dbReference>
<dbReference type="EMBL" id="SLWU01000028">
    <property type="protein sequence ID" value="TCO57799.1"/>
    <property type="molecule type" value="Genomic_DNA"/>
</dbReference>
<evidence type="ECO:0000313" key="1">
    <source>
        <dbReference type="EMBL" id="TCO57799.1"/>
    </source>
</evidence>
<dbReference type="InterPro" id="IPR022453">
    <property type="entry name" value="Znf_MqsA-type"/>
</dbReference>
<reference evidence="1 2" key="1">
    <citation type="submission" date="2019-03" db="EMBL/GenBank/DDBJ databases">
        <title>Genomic Encyclopedia of Type Strains, Phase IV (KMG-IV): sequencing the most valuable type-strain genomes for metagenomic binning, comparative biology and taxonomic classification.</title>
        <authorList>
            <person name="Goeker M."/>
        </authorList>
    </citation>
    <scope>NUCLEOTIDE SEQUENCE [LARGE SCALE GENOMIC DNA]</scope>
    <source>
        <strain evidence="1 2">DSM 13054</strain>
    </source>
</reference>
<organism evidence="1 2">
    <name type="scientific">Caldanaerobacter subterraneus</name>
    <dbReference type="NCBI Taxonomy" id="911092"/>
    <lineage>
        <taxon>Bacteria</taxon>
        <taxon>Bacillati</taxon>
        <taxon>Bacillota</taxon>
        <taxon>Clostridia</taxon>
        <taxon>Thermoanaerobacterales</taxon>
        <taxon>Thermoanaerobacteraceae</taxon>
        <taxon>Caldanaerobacter</taxon>
    </lineage>
</organism>
<dbReference type="NCBIfam" id="TIGR03831">
    <property type="entry name" value="YgiT_finger"/>
    <property type="match status" value="1"/>
</dbReference>
<dbReference type="AlphaFoldDB" id="A0A4R2JMD9"/>
<comment type="caution">
    <text evidence="1">The sequence shown here is derived from an EMBL/GenBank/DDBJ whole genome shotgun (WGS) entry which is preliminary data.</text>
</comment>
<dbReference type="RefSeq" id="WP_132040652.1">
    <property type="nucleotide sequence ID" value="NZ_SLWU01000028.1"/>
</dbReference>